<evidence type="ECO:0000313" key="3">
    <source>
        <dbReference type="Proteomes" id="UP000295518"/>
    </source>
</evidence>
<dbReference type="AlphaFoldDB" id="A0A4R6ID42"/>
<accession>A0A4R6ID42</accession>
<dbReference type="Proteomes" id="UP000295518">
    <property type="component" value="Unassembled WGS sequence"/>
</dbReference>
<feature type="transmembrane region" description="Helical" evidence="1">
    <location>
        <begin position="12"/>
        <end position="32"/>
    </location>
</feature>
<keyword evidence="1" id="KW-0812">Transmembrane</keyword>
<reference evidence="2 3" key="1">
    <citation type="submission" date="2019-03" db="EMBL/GenBank/DDBJ databases">
        <title>Genomic Encyclopedia of Archaeal and Bacterial Type Strains, Phase II (KMG-II): from individual species to whole genera.</title>
        <authorList>
            <person name="Goeker M."/>
        </authorList>
    </citation>
    <scope>NUCLEOTIDE SEQUENCE [LARGE SCALE GENOMIC DNA]</scope>
    <source>
        <strain evidence="2 3">ATCC 700618</strain>
    </source>
</reference>
<evidence type="ECO:0000256" key="1">
    <source>
        <dbReference type="SAM" id="Phobius"/>
    </source>
</evidence>
<dbReference type="OrthoDB" id="403918at2"/>
<gene>
    <name evidence="2" type="ORF">EI74_0719</name>
</gene>
<name>A0A4R6ID42_9MOLU</name>
<dbReference type="RefSeq" id="WP_094254869.1">
    <property type="nucleotide sequence ID" value="NZ_NNCE01000006.1"/>
</dbReference>
<evidence type="ECO:0000313" key="2">
    <source>
        <dbReference type="EMBL" id="TDO19448.1"/>
    </source>
</evidence>
<comment type="caution">
    <text evidence="2">The sequence shown here is derived from an EMBL/GenBank/DDBJ whole genome shotgun (WGS) entry which is preliminary data.</text>
</comment>
<organism evidence="2 3">
    <name type="scientific">Mycoplasma testudineum</name>
    <dbReference type="NCBI Taxonomy" id="244584"/>
    <lineage>
        <taxon>Bacteria</taxon>
        <taxon>Bacillati</taxon>
        <taxon>Mycoplasmatota</taxon>
        <taxon>Mollicutes</taxon>
        <taxon>Mycoplasmataceae</taxon>
        <taxon>Mycoplasma</taxon>
    </lineage>
</organism>
<dbReference type="EMBL" id="SNWN01000014">
    <property type="protein sequence ID" value="TDO19448.1"/>
    <property type="molecule type" value="Genomic_DNA"/>
</dbReference>
<proteinExistence type="predicted"/>
<sequence length="529" mass="59759">MSKFLSKKVLKIVGISAATLGIAGGIVGAGVYKTITPSRPVFFNFAAYASEGNIEELSQNFSYRTYTDVNDFKDQILAQRVSAGITSGYQIASMIKEGLLRQIDYDAFFNIKGTSRERGINNYDSAWAQATFTDSVYEQFSFFDSYINQVFPNQNLHLWNFMVPYYTQYKEIFYDWNDIIKTNLTQSEISNEEIDFETRIKSLDSASDGQSIENLLKVLNSLVSSDKIFSFHDEMRDNIAYGSMNLVNQDVENFDGALDIETNSKYVDNFVAQIEKGLNTGIENTSKILFSTDSQPMLNGLINPQLNIAAALIYNGDALDSFFASDNFVNYADENFQGSRNPTRSAKIKSKISLTDGLIIPKYVSEERANSNLKLIHDSFYDGWFNEDFQTLPDSLYGSFVDHENNTVNMYNKDAEEFTKSGFQNFDFVNYTPPTKIINNLVFFKSITKPIDTTNTDLYKNNYIYTTLLGYGYEEAEVYKGSDLERLTTIGTRLGILDFEGIKVPSFISPAGDAIVASAQIYYLKRLKG</sequence>
<keyword evidence="1" id="KW-1133">Transmembrane helix</keyword>
<keyword evidence="1" id="KW-0472">Membrane</keyword>
<dbReference type="Pfam" id="PF02030">
    <property type="entry name" value="Lipoprotein_8"/>
    <property type="match status" value="1"/>
</dbReference>
<keyword evidence="2" id="KW-0449">Lipoprotein</keyword>
<protein>
    <submittedName>
        <fullName evidence="2">Putative solute-binding family lipoprotein</fullName>
    </submittedName>
</protein>
<keyword evidence="3" id="KW-1185">Reference proteome</keyword>